<accession>C9YB58</accession>
<evidence type="ECO:0000313" key="1">
    <source>
        <dbReference type="EMBL" id="CBA29727.1"/>
    </source>
</evidence>
<dbReference type="EMBL" id="FN543104">
    <property type="protein sequence ID" value="CBA29727.1"/>
    <property type="molecule type" value="Genomic_DNA"/>
</dbReference>
<protein>
    <submittedName>
        <fullName evidence="1">Uncharacterized protein</fullName>
    </submittedName>
</protein>
<reference evidence="1" key="1">
    <citation type="journal article" date="2010" name="Nature">
        <title>The dynamic genome of Hydra.</title>
        <authorList>
            <person name="Chapman J.A."/>
            <person name="Kirkness E.F."/>
            <person name="Simakov O."/>
            <person name="Hampson S.E."/>
            <person name="Mitros T."/>
            <person name="Weinmaier T."/>
            <person name="Rattei T."/>
            <person name="Balasubramanian P.G."/>
            <person name="Borman J."/>
            <person name="Busam D."/>
            <person name="Disbennett K."/>
            <person name="Pfannkoch C."/>
            <person name="Sumin N."/>
            <person name="Sutton G."/>
            <person name="Viswanathan L."/>
            <person name="Walenz B."/>
            <person name="Goodstein D.M."/>
            <person name="Hellsten U."/>
            <person name="Kawashima T."/>
            <person name="Prochnik S.E."/>
            <person name="Putnam N.H."/>
            <person name="Shu S."/>
            <person name="Blumberg B."/>
            <person name="Dana C.E."/>
            <person name="Gee L."/>
            <person name="Kibler D.F."/>
            <person name="Law L."/>
            <person name="Lindgens D."/>
            <person name="Martinez D.E."/>
            <person name="Peng J."/>
            <person name="Wigge P.A."/>
            <person name="Bertulat B."/>
            <person name="Guder C."/>
            <person name="Nakamura Y."/>
            <person name="Ozbek S."/>
            <person name="Watanabe H."/>
            <person name="Khalturin K."/>
            <person name="Hemmrich G."/>
            <person name="Franke A."/>
            <person name="Augustin R."/>
            <person name="Fraune S."/>
            <person name="Hayakawa E."/>
            <person name="Hayakawa S."/>
            <person name="Hirose M."/>
            <person name="Hwang J."/>
            <person name="Ikeo K."/>
            <person name="Nishimiya-Fujisawa C."/>
            <person name="Ogura A."/>
            <person name="Takahashi T."/>
            <person name="Steinmetz P.R."/>
            <person name="Zhang X."/>
            <person name="Aufschnaiter R."/>
            <person name="Eder M.K."/>
            <person name="Gorny A.K."/>
            <person name="Salvenmoser W."/>
            <person name="Heimberg A.M."/>
            <person name="Wheeler B.M."/>
            <person name="Peterson K.J."/>
            <person name="Boettger A."/>
            <person name="Tischler P."/>
            <person name="Wolf A."/>
            <person name="Gojobori T."/>
            <person name="Remington K.A."/>
            <person name="Strausberg R.L."/>
            <person name="Venter J."/>
            <person name="Technau U."/>
            <person name="Hobmayer B."/>
            <person name="Bosch T.C."/>
            <person name="Holstein T.W."/>
            <person name="Fujisawa T."/>
            <person name="Bode H.R."/>
            <person name="David C.N."/>
            <person name="Rokhsar D.S."/>
            <person name="Steele R.E."/>
        </authorList>
    </citation>
    <scope>NUCLEOTIDE SEQUENCE</scope>
</reference>
<name>C9YB58_CURXX</name>
<organism evidence="1">
    <name type="scientific">Curvibacter symbiont subsp. Hydra magnipapillata</name>
    <dbReference type="NCBI Taxonomy" id="667019"/>
    <lineage>
        <taxon>Bacteria</taxon>
        <taxon>Pseudomonadati</taxon>
        <taxon>Pseudomonadota</taxon>
        <taxon>Betaproteobacteria</taxon>
        <taxon>Burkholderiales</taxon>
        <taxon>Comamonadaceae</taxon>
        <taxon>Curvibacter</taxon>
    </lineage>
</organism>
<sequence>MRKQEKSFYGLTTANLVPPQLRAWGFVPVEKALLAFSEVESNEKFRMRKVSEATGPAISELRYPLVSP</sequence>
<dbReference type="AlphaFoldDB" id="C9YB58"/>
<gene>
    <name evidence="1" type="ORF">Csp_A13590</name>
</gene>
<proteinExistence type="predicted"/>